<evidence type="ECO:0000256" key="1">
    <source>
        <dbReference type="ARBA" id="ARBA00004071"/>
    </source>
</evidence>
<dbReference type="EMBL" id="VXPY01000104">
    <property type="protein sequence ID" value="MYD91615.1"/>
    <property type="molecule type" value="Genomic_DNA"/>
</dbReference>
<comment type="similarity">
    <text evidence="2">Belongs to the glycosyl hydrolase 29 family.</text>
</comment>
<dbReference type="Gene3D" id="3.20.20.80">
    <property type="entry name" value="Glycosidases"/>
    <property type="match status" value="1"/>
</dbReference>
<keyword evidence="5" id="KW-0378">Hydrolase</keyword>
<evidence type="ECO:0000256" key="7">
    <source>
        <dbReference type="SAM" id="MobiDB-lite"/>
    </source>
</evidence>
<evidence type="ECO:0000313" key="10">
    <source>
        <dbReference type="EMBL" id="MYD91615.1"/>
    </source>
</evidence>
<evidence type="ECO:0000259" key="9">
    <source>
        <dbReference type="Pfam" id="PF16757"/>
    </source>
</evidence>
<dbReference type="InterPro" id="IPR016286">
    <property type="entry name" value="FUC_metazoa-typ"/>
</dbReference>
<dbReference type="AlphaFoldDB" id="A0A6B1DXY1"/>
<dbReference type="PRINTS" id="PR00741">
    <property type="entry name" value="GLHYDRLASE29"/>
</dbReference>
<comment type="caution">
    <text evidence="10">The sequence shown here is derived from an EMBL/GenBank/DDBJ whole genome shotgun (WGS) entry which is preliminary data.</text>
</comment>
<name>A0A6B1DXY1_9CHLR</name>
<feature type="region of interest" description="Disordered" evidence="7">
    <location>
        <begin position="15"/>
        <end position="37"/>
    </location>
</feature>
<sequence length="499" mass="57439">MSAANWPRAWCSTARPAAPSSAAPPPEPHQSPKENGMFDTSWDSLRTYGIPDWFRDAKLGIFIHWGVYSVPAWDNEWYPRFMYRDEMSRKGQNYYRHHCDTWGHPGTFGYKDFIPMFKAEHWDPEQWVDLFQAAGARYVVPVGEHHDGFPMYKSQYTKWNAADMGPQRDVVAELERIVRRRNLKFGVSSHRAFNWRYYTYRDDFDTSDPANAGLYAPAHAEDEPTSKEWIEDWYRRTQEMIDRFEPDVLWFDFGWHADEFADWRPQVLAYYYNQSRQWGRDVVLQYKDKFPPGVACYDIERGKLDDIREEYWQTDTAVSYKSWSHIENDEFKTATTLVHDLVDIVSKNGNLLLNVGPRADGVIPDEAAGLLRDLGAWLNVNGEAIYGTRHWQTFGEGPTQVTTGHLTERENAGMTAEDTRFTRTDNALYAILLGWPGNTAKIKSVTPEHLDPARVADVSLLGGPAGLDWTMNEEGLTVQLPDSPVGEHAHSLKLSLKPN</sequence>
<gene>
    <name evidence="10" type="ORF">F4Y08_15005</name>
</gene>
<feature type="domain" description="Glycoside hydrolase family 29 N-terminal" evidence="8">
    <location>
        <begin position="31"/>
        <end position="383"/>
    </location>
</feature>
<dbReference type="GO" id="GO:0006004">
    <property type="term" value="P:fucose metabolic process"/>
    <property type="evidence" value="ECO:0007669"/>
    <property type="project" value="InterPro"/>
</dbReference>
<dbReference type="InterPro" id="IPR000933">
    <property type="entry name" value="Glyco_hydro_29"/>
</dbReference>
<accession>A0A6B1DXY1</accession>
<organism evidence="10">
    <name type="scientific">Caldilineaceae bacterium SB0662_bin_9</name>
    <dbReference type="NCBI Taxonomy" id="2605258"/>
    <lineage>
        <taxon>Bacteria</taxon>
        <taxon>Bacillati</taxon>
        <taxon>Chloroflexota</taxon>
        <taxon>Caldilineae</taxon>
        <taxon>Caldilineales</taxon>
        <taxon>Caldilineaceae</taxon>
    </lineage>
</organism>
<comment type="function">
    <text evidence="1">Alpha-L-fucosidase is responsible for hydrolyzing the alpha-1,6-linked fucose joined to the reducing-end N-acetylglucosamine of the carbohydrate moieties of glycoproteins.</text>
</comment>
<dbReference type="EC" id="3.2.1.51" evidence="3"/>
<evidence type="ECO:0000256" key="2">
    <source>
        <dbReference type="ARBA" id="ARBA00007951"/>
    </source>
</evidence>
<dbReference type="Gene3D" id="2.60.40.1180">
    <property type="entry name" value="Golgi alpha-mannosidase II"/>
    <property type="match status" value="1"/>
</dbReference>
<evidence type="ECO:0000256" key="3">
    <source>
        <dbReference type="ARBA" id="ARBA00012662"/>
    </source>
</evidence>
<protein>
    <recommendedName>
        <fullName evidence="3">alpha-L-fucosidase</fullName>
        <ecNumber evidence="3">3.2.1.51</ecNumber>
    </recommendedName>
</protein>
<keyword evidence="6" id="KW-0326">Glycosidase</keyword>
<feature type="domain" description="Alpha-L-fucosidase C-terminal" evidence="9">
    <location>
        <begin position="416"/>
        <end position="489"/>
    </location>
</feature>
<dbReference type="InterPro" id="IPR013780">
    <property type="entry name" value="Glyco_hydro_b"/>
</dbReference>
<evidence type="ECO:0000259" key="8">
    <source>
        <dbReference type="Pfam" id="PF01120"/>
    </source>
</evidence>
<dbReference type="InterPro" id="IPR017853">
    <property type="entry name" value="GH"/>
</dbReference>
<evidence type="ECO:0000256" key="4">
    <source>
        <dbReference type="ARBA" id="ARBA00022729"/>
    </source>
</evidence>
<dbReference type="InterPro" id="IPR031919">
    <property type="entry name" value="Fucosidase_C"/>
</dbReference>
<dbReference type="SUPFAM" id="SSF51445">
    <property type="entry name" value="(Trans)glycosidases"/>
    <property type="match status" value="1"/>
</dbReference>
<dbReference type="Pfam" id="PF16757">
    <property type="entry name" value="Fucosidase_C"/>
    <property type="match status" value="1"/>
</dbReference>
<reference evidence="10" key="1">
    <citation type="submission" date="2019-09" db="EMBL/GenBank/DDBJ databases">
        <title>Characterisation of the sponge microbiome using genome-centric metagenomics.</title>
        <authorList>
            <person name="Engelberts J.P."/>
            <person name="Robbins S.J."/>
            <person name="De Goeij J.M."/>
            <person name="Aranda M."/>
            <person name="Bell S.C."/>
            <person name="Webster N.S."/>
        </authorList>
    </citation>
    <scope>NUCLEOTIDE SEQUENCE</scope>
    <source>
        <strain evidence="10">SB0662_bin_9</strain>
    </source>
</reference>
<dbReference type="GO" id="GO:0005764">
    <property type="term" value="C:lysosome"/>
    <property type="evidence" value="ECO:0007669"/>
    <property type="project" value="TreeGrafter"/>
</dbReference>
<dbReference type="Pfam" id="PF01120">
    <property type="entry name" value="Alpha_L_fucos"/>
    <property type="match status" value="1"/>
</dbReference>
<dbReference type="PANTHER" id="PTHR10030:SF37">
    <property type="entry name" value="ALPHA-L-FUCOSIDASE-RELATED"/>
    <property type="match status" value="1"/>
</dbReference>
<dbReference type="GO" id="GO:0016139">
    <property type="term" value="P:glycoside catabolic process"/>
    <property type="evidence" value="ECO:0007669"/>
    <property type="project" value="TreeGrafter"/>
</dbReference>
<keyword evidence="4" id="KW-0732">Signal</keyword>
<dbReference type="PANTHER" id="PTHR10030">
    <property type="entry name" value="ALPHA-L-FUCOSIDASE"/>
    <property type="match status" value="1"/>
</dbReference>
<dbReference type="GO" id="GO:0004560">
    <property type="term" value="F:alpha-L-fucosidase activity"/>
    <property type="evidence" value="ECO:0007669"/>
    <property type="project" value="InterPro"/>
</dbReference>
<dbReference type="PIRSF" id="PIRSF001092">
    <property type="entry name" value="Alpha-L-fucosidase"/>
    <property type="match status" value="1"/>
</dbReference>
<evidence type="ECO:0000256" key="5">
    <source>
        <dbReference type="ARBA" id="ARBA00022801"/>
    </source>
</evidence>
<dbReference type="InterPro" id="IPR057739">
    <property type="entry name" value="Glyco_hydro_29_N"/>
</dbReference>
<dbReference type="SMART" id="SM00812">
    <property type="entry name" value="Alpha_L_fucos"/>
    <property type="match status" value="1"/>
</dbReference>
<evidence type="ECO:0000256" key="6">
    <source>
        <dbReference type="ARBA" id="ARBA00023295"/>
    </source>
</evidence>
<proteinExistence type="inferred from homology"/>